<dbReference type="Proteomes" id="UP000823641">
    <property type="component" value="Unassembled WGS sequence"/>
</dbReference>
<sequence length="177" mass="19445">MRICVYCSSSDGVNPSFKRLASDFGKWLATEGHTLVYGGATGGLMTAVAESAFSNGGQVIGVIPPSVEKKGRKAPWPITFYEVSDLGERKKVMKEYADLFVVLPGSFGTMDEMLDTMAAGILGEHNKPMIMVNADGFFDHFLMLVERMKKEGMLSDCVYSYYVADNLQECISLIKNI</sequence>
<dbReference type="EMBL" id="JADIMG010000006">
    <property type="protein sequence ID" value="MBO8458921.1"/>
    <property type="molecule type" value="Genomic_DNA"/>
</dbReference>
<protein>
    <recommendedName>
        <fullName evidence="3">Cytokinin riboside 5'-monophosphate phosphoribohydrolase</fullName>
        <ecNumber evidence="3">3.2.2.n1</ecNumber>
    </recommendedName>
</protein>
<proteinExistence type="inferred from homology"/>
<evidence type="ECO:0000256" key="3">
    <source>
        <dbReference type="RuleBase" id="RU363015"/>
    </source>
</evidence>
<dbReference type="GO" id="GO:0008714">
    <property type="term" value="F:AMP nucleosidase activity"/>
    <property type="evidence" value="ECO:0007669"/>
    <property type="project" value="UniProtKB-EC"/>
</dbReference>
<name>A0A9D9HSC6_9BACT</name>
<dbReference type="NCBIfam" id="TIGR00730">
    <property type="entry name" value="Rossman fold protein, TIGR00730 family"/>
    <property type="match status" value="1"/>
</dbReference>
<keyword evidence="3" id="KW-0378">Hydrolase</keyword>
<dbReference type="GO" id="GO:0009691">
    <property type="term" value="P:cytokinin biosynthetic process"/>
    <property type="evidence" value="ECO:0007669"/>
    <property type="project" value="UniProtKB-UniRule"/>
</dbReference>
<accession>A0A9D9HSC6</accession>
<gene>
    <name evidence="4" type="ORF">IAA73_01090</name>
</gene>
<dbReference type="InterPro" id="IPR031100">
    <property type="entry name" value="LOG_fam"/>
</dbReference>
<comment type="caution">
    <text evidence="4">The sequence shown here is derived from an EMBL/GenBank/DDBJ whole genome shotgun (WGS) entry which is preliminary data.</text>
</comment>
<evidence type="ECO:0000256" key="2">
    <source>
        <dbReference type="ARBA" id="ARBA00006763"/>
    </source>
</evidence>
<evidence type="ECO:0000313" key="4">
    <source>
        <dbReference type="EMBL" id="MBO8458921.1"/>
    </source>
</evidence>
<organism evidence="4 5">
    <name type="scientific">Candidatus Gallipaludibacter merdavium</name>
    <dbReference type="NCBI Taxonomy" id="2840839"/>
    <lineage>
        <taxon>Bacteria</taxon>
        <taxon>Pseudomonadati</taxon>
        <taxon>Bacteroidota</taxon>
        <taxon>Bacteroidia</taxon>
        <taxon>Bacteroidales</taxon>
        <taxon>Candidatus Gallipaludibacter</taxon>
    </lineage>
</organism>
<dbReference type="EC" id="3.2.2.n1" evidence="3"/>
<comment type="similarity">
    <text evidence="2 3">Belongs to the LOG family.</text>
</comment>
<dbReference type="InterPro" id="IPR005269">
    <property type="entry name" value="LOG"/>
</dbReference>
<dbReference type="PANTHER" id="PTHR31223">
    <property type="entry name" value="LOG FAMILY PROTEIN YJL055W"/>
    <property type="match status" value="1"/>
</dbReference>
<dbReference type="GO" id="GO:0005829">
    <property type="term" value="C:cytosol"/>
    <property type="evidence" value="ECO:0007669"/>
    <property type="project" value="TreeGrafter"/>
</dbReference>
<dbReference type="PANTHER" id="PTHR31223:SF70">
    <property type="entry name" value="LOG FAMILY PROTEIN YJL055W"/>
    <property type="match status" value="1"/>
</dbReference>
<dbReference type="SUPFAM" id="SSF102405">
    <property type="entry name" value="MCP/YpsA-like"/>
    <property type="match status" value="1"/>
</dbReference>
<dbReference type="AlphaFoldDB" id="A0A9D9HSC6"/>
<reference evidence="4" key="2">
    <citation type="journal article" date="2021" name="PeerJ">
        <title>Extensive microbial diversity within the chicken gut microbiome revealed by metagenomics and culture.</title>
        <authorList>
            <person name="Gilroy R."/>
            <person name="Ravi A."/>
            <person name="Getino M."/>
            <person name="Pursley I."/>
            <person name="Horton D.L."/>
            <person name="Alikhan N.F."/>
            <person name="Baker D."/>
            <person name="Gharbi K."/>
            <person name="Hall N."/>
            <person name="Watson M."/>
            <person name="Adriaenssens E.M."/>
            <person name="Foster-Nyarko E."/>
            <person name="Jarju S."/>
            <person name="Secka A."/>
            <person name="Antonio M."/>
            <person name="Oren A."/>
            <person name="Chaudhuri R.R."/>
            <person name="La Ragione R."/>
            <person name="Hildebrand F."/>
            <person name="Pallen M.J."/>
        </authorList>
    </citation>
    <scope>NUCLEOTIDE SEQUENCE</scope>
    <source>
        <strain evidence="4">G3-3990</strain>
    </source>
</reference>
<evidence type="ECO:0000256" key="1">
    <source>
        <dbReference type="ARBA" id="ARBA00000274"/>
    </source>
</evidence>
<comment type="catalytic activity">
    <reaction evidence="1">
        <text>AMP + H2O = D-ribose 5-phosphate + adenine</text>
        <dbReference type="Rhea" id="RHEA:20129"/>
        <dbReference type="ChEBI" id="CHEBI:15377"/>
        <dbReference type="ChEBI" id="CHEBI:16708"/>
        <dbReference type="ChEBI" id="CHEBI:78346"/>
        <dbReference type="ChEBI" id="CHEBI:456215"/>
        <dbReference type="EC" id="3.2.2.4"/>
    </reaction>
</comment>
<evidence type="ECO:0000313" key="5">
    <source>
        <dbReference type="Proteomes" id="UP000823641"/>
    </source>
</evidence>
<dbReference type="Gene3D" id="3.40.50.450">
    <property type="match status" value="1"/>
</dbReference>
<reference evidence="4" key="1">
    <citation type="submission" date="2020-10" db="EMBL/GenBank/DDBJ databases">
        <authorList>
            <person name="Gilroy R."/>
        </authorList>
    </citation>
    <scope>NUCLEOTIDE SEQUENCE</scope>
    <source>
        <strain evidence="4">G3-3990</strain>
    </source>
</reference>
<dbReference type="Pfam" id="PF03641">
    <property type="entry name" value="Lysine_decarbox"/>
    <property type="match status" value="1"/>
</dbReference>
<keyword evidence="3" id="KW-0203">Cytokinin biosynthesis</keyword>